<dbReference type="Proteomes" id="UP000262004">
    <property type="component" value="Chromosome"/>
</dbReference>
<evidence type="ECO:0000256" key="1">
    <source>
        <dbReference type="SAM" id="Phobius"/>
    </source>
</evidence>
<keyword evidence="1" id="KW-0472">Membrane</keyword>
<proteinExistence type="predicted"/>
<dbReference type="InterPro" id="IPR018692">
    <property type="entry name" value="DUF2189"/>
</dbReference>
<organism evidence="2 3">
    <name type="scientific">Hydrogenophilus thermoluteolus</name>
    <name type="common">Pseudomonas hydrogenothermophila</name>
    <dbReference type="NCBI Taxonomy" id="297"/>
    <lineage>
        <taxon>Bacteria</taxon>
        <taxon>Pseudomonadati</taxon>
        <taxon>Pseudomonadota</taxon>
        <taxon>Hydrogenophilia</taxon>
        <taxon>Hydrogenophilales</taxon>
        <taxon>Hydrogenophilaceae</taxon>
        <taxon>Hydrogenophilus</taxon>
    </lineage>
</organism>
<feature type="transmembrane region" description="Helical" evidence="1">
    <location>
        <begin position="101"/>
        <end position="120"/>
    </location>
</feature>
<keyword evidence="3" id="KW-1185">Reference proteome</keyword>
<feature type="transmembrane region" description="Helical" evidence="1">
    <location>
        <begin position="59"/>
        <end position="80"/>
    </location>
</feature>
<accession>A0A2Z6DXJ0</accession>
<feature type="transmembrane region" description="Helical" evidence="1">
    <location>
        <begin position="153"/>
        <end position="180"/>
    </location>
</feature>
<feature type="transmembrane region" description="Helical" evidence="1">
    <location>
        <begin position="207"/>
        <end position="233"/>
    </location>
</feature>
<reference evidence="2 3" key="1">
    <citation type="submission" date="2018-04" db="EMBL/GenBank/DDBJ databases">
        <title>Complete genome sequence of Hydrogenophilus thermoluteolus TH-1.</title>
        <authorList>
            <person name="Arai H."/>
        </authorList>
    </citation>
    <scope>NUCLEOTIDE SEQUENCE [LARGE SCALE GENOMIC DNA]</scope>
    <source>
        <strain evidence="2 3">TH-1</strain>
    </source>
</reference>
<keyword evidence="1" id="KW-1133">Transmembrane helix</keyword>
<name>A0A2Z6DXJ0_HYDTE</name>
<evidence type="ECO:0000313" key="2">
    <source>
        <dbReference type="EMBL" id="BBD77206.1"/>
    </source>
</evidence>
<evidence type="ECO:0000313" key="3">
    <source>
        <dbReference type="Proteomes" id="UP000262004"/>
    </source>
</evidence>
<gene>
    <name evidence="2" type="ORF">HPTL_0938</name>
</gene>
<dbReference type="Pfam" id="PF09955">
    <property type="entry name" value="DUF2189"/>
    <property type="match status" value="1"/>
</dbReference>
<protein>
    <submittedName>
        <fullName evidence="2">Integral membrane protein</fullName>
    </submittedName>
</protein>
<dbReference type="EMBL" id="AP018558">
    <property type="protein sequence ID" value="BBD77206.1"/>
    <property type="molecule type" value="Genomic_DNA"/>
</dbReference>
<dbReference type="RefSeq" id="WP_170141273.1">
    <property type="nucleotide sequence ID" value="NZ_AP018558.1"/>
</dbReference>
<dbReference type="KEGG" id="htl:HPTL_0938"/>
<dbReference type="AlphaFoldDB" id="A0A2Z6DXJ0"/>
<sequence length="257" mass="27384">MEEKALAVRTVGIDAPLRWLRKGWEDLRYDPLSSLGFGVVFAIGGGLIVLATLRAPHLMAVAFSGFFLLAPLLAAGLYALSRLRGTVERPAFFDALALVKAKKASLAQVGLGLLLVMLVWERFTAMLFAVFASPETASPTIAALIVSGEEWPLVVAWFVTGGLVAAGIFTVTVVSVPLLLDRDVDLFTAVATSVQVVRTNPWPMAVWAAWIVGLTLLGYALVLFGLAVTLPLLGHATWHAYRELVGDASSQTAGSNP</sequence>
<feature type="transmembrane region" description="Helical" evidence="1">
    <location>
        <begin position="32"/>
        <end position="53"/>
    </location>
</feature>
<keyword evidence="1" id="KW-0812">Transmembrane</keyword>